<dbReference type="Proteomes" id="UP000070299">
    <property type="component" value="Unassembled WGS sequence"/>
</dbReference>
<feature type="transmembrane region" description="Helical" evidence="6">
    <location>
        <begin position="279"/>
        <end position="300"/>
    </location>
</feature>
<feature type="transmembrane region" description="Helical" evidence="6">
    <location>
        <begin position="620"/>
        <end position="638"/>
    </location>
</feature>
<evidence type="ECO:0000256" key="1">
    <source>
        <dbReference type="ARBA" id="ARBA00004651"/>
    </source>
</evidence>
<feature type="transmembrane region" description="Helical" evidence="6">
    <location>
        <begin position="645"/>
        <end position="666"/>
    </location>
</feature>
<comment type="caution">
    <text evidence="8">The sequence shown here is derived from an EMBL/GenBank/DDBJ whole genome shotgun (WGS) entry which is preliminary data.</text>
</comment>
<feature type="transmembrane region" description="Helical" evidence="6">
    <location>
        <begin position="306"/>
        <end position="326"/>
    </location>
</feature>
<accession>A0A136A261</accession>
<keyword evidence="4 6" id="KW-1133">Transmembrane helix</keyword>
<feature type="transmembrane region" description="Helical" evidence="6">
    <location>
        <begin position="415"/>
        <end position="435"/>
    </location>
</feature>
<dbReference type="Pfam" id="PF03176">
    <property type="entry name" value="MMPL"/>
    <property type="match status" value="1"/>
</dbReference>
<dbReference type="EMBL" id="LSNE01000005">
    <property type="protein sequence ID" value="KXI29338.1"/>
    <property type="molecule type" value="Genomic_DNA"/>
</dbReference>
<evidence type="ECO:0000259" key="7">
    <source>
        <dbReference type="Pfam" id="PF03176"/>
    </source>
</evidence>
<dbReference type="InterPro" id="IPR004869">
    <property type="entry name" value="MMPL_dom"/>
</dbReference>
<organism evidence="8 9">
    <name type="scientific">Paraglaciecola hydrolytica</name>
    <dbReference type="NCBI Taxonomy" id="1799789"/>
    <lineage>
        <taxon>Bacteria</taxon>
        <taxon>Pseudomonadati</taxon>
        <taxon>Pseudomonadota</taxon>
        <taxon>Gammaproteobacteria</taxon>
        <taxon>Alteromonadales</taxon>
        <taxon>Alteromonadaceae</taxon>
        <taxon>Paraglaciecola</taxon>
    </lineage>
</organism>
<feature type="transmembrane region" description="Helical" evidence="6">
    <location>
        <begin position="704"/>
        <end position="721"/>
    </location>
</feature>
<feature type="domain" description="Membrane transport protein MMPL" evidence="7">
    <location>
        <begin position="213"/>
        <end position="391"/>
    </location>
</feature>
<dbReference type="PANTHER" id="PTHR33406:SF13">
    <property type="entry name" value="MEMBRANE PROTEIN YDFJ"/>
    <property type="match status" value="1"/>
</dbReference>
<sequence>MFNLTQTRLQYTWVVVTILLISVLIYNALQRSIKFDADILNLLDIGDNAGLLTKVASEPFQNKALLLIQHSDQQQAKTYLRQIHSAIVKLHVSEQISLNPSDKLDIQALVATYSDYPLAFLSNDGQAARANNNYGFIISRYMQMLSQPSNPLVSLSINKAPLLNLADWFSARLHNSQWKKDDNLLYIEQAGQRYYPLFMELKSSAVQLDQVVSTVALIEQVLQQHQPSPSVTIIKSGLLFHSAAVTQRAQFEMQLFSVISLIGVLLLTLISFRSLRPLIGIVLLISASMLAGMAALVLIFAKIHLLSLVFAISLIGIAVDYGYHILFTAKYTGKNGAELAKHITPALLMGAGTTLLSYLLLLLLPIPLLQQVAVFVGAGLIFAIFTGLTVISSWSAKNVTVSPLIKHPRTSNKMFSLVLGVMFVCSIAAVTQWHFEDNINIFNSTPQTLIDDEIKVSKLVGNLQYPRFISVSGKDQQQVLQRFEKVRHTLNTLSNAEYELRGIDQWLPPITTQQANEQWLISGIEDGQLSPIVGLLSNNTVNMLHTRPKSWMTADKLPTFIQQLYPAFIEHADETVGILSYMGPLDERLYAQLQSQLEFEINYYDKPAQYSAALSKLRHYILYFLAMAVVALLLLMTLRYGWRKGLILGMFPLLTAFSALAITVLISSYVTIFNLLACILILALNVDYVVFLKEHGKVNYVLKSILLSAATSALAFGMMVFSNTPAIWQFGLTVLLGVSLGWLLCHFMPSTLLTQKEAQA</sequence>
<proteinExistence type="predicted"/>
<feature type="transmembrane region" description="Helical" evidence="6">
    <location>
        <begin position="672"/>
        <end position="692"/>
    </location>
</feature>
<evidence type="ECO:0000256" key="5">
    <source>
        <dbReference type="ARBA" id="ARBA00023136"/>
    </source>
</evidence>
<feature type="transmembrane region" description="Helical" evidence="6">
    <location>
        <begin position="346"/>
        <end position="366"/>
    </location>
</feature>
<evidence type="ECO:0000256" key="3">
    <source>
        <dbReference type="ARBA" id="ARBA00022692"/>
    </source>
</evidence>
<feature type="transmembrane region" description="Helical" evidence="6">
    <location>
        <begin position="253"/>
        <end position="272"/>
    </location>
</feature>
<keyword evidence="3 6" id="KW-0812">Transmembrane</keyword>
<feature type="transmembrane region" description="Helical" evidence="6">
    <location>
        <begin position="727"/>
        <end position="747"/>
    </location>
</feature>
<keyword evidence="2" id="KW-1003">Cell membrane</keyword>
<evidence type="ECO:0000256" key="2">
    <source>
        <dbReference type="ARBA" id="ARBA00022475"/>
    </source>
</evidence>
<keyword evidence="9" id="KW-1185">Reference proteome</keyword>
<dbReference type="InterPro" id="IPR050545">
    <property type="entry name" value="Mycobact_MmpL"/>
</dbReference>
<dbReference type="STRING" id="1799789.AX660_14445"/>
<dbReference type="PANTHER" id="PTHR33406">
    <property type="entry name" value="MEMBRANE PROTEIN MJ1562-RELATED"/>
    <property type="match status" value="1"/>
</dbReference>
<evidence type="ECO:0000256" key="4">
    <source>
        <dbReference type="ARBA" id="ARBA00022989"/>
    </source>
</evidence>
<evidence type="ECO:0000313" key="9">
    <source>
        <dbReference type="Proteomes" id="UP000070299"/>
    </source>
</evidence>
<comment type="subcellular location">
    <subcellularLocation>
        <location evidence="1">Cell membrane</location>
        <topology evidence="1">Multi-pass membrane protein</topology>
    </subcellularLocation>
</comment>
<name>A0A136A261_9ALTE</name>
<gene>
    <name evidence="8" type="ORF">AX660_14445</name>
</gene>
<dbReference type="GO" id="GO:0005886">
    <property type="term" value="C:plasma membrane"/>
    <property type="evidence" value="ECO:0007669"/>
    <property type="project" value="UniProtKB-SubCell"/>
</dbReference>
<dbReference type="AlphaFoldDB" id="A0A136A261"/>
<dbReference type="SUPFAM" id="SSF82866">
    <property type="entry name" value="Multidrug efflux transporter AcrB transmembrane domain"/>
    <property type="match status" value="2"/>
</dbReference>
<keyword evidence="5 6" id="KW-0472">Membrane</keyword>
<feature type="transmembrane region" description="Helical" evidence="6">
    <location>
        <begin position="12"/>
        <end position="29"/>
    </location>
</feature>
<dbReference type="RefSeq" id="WP_068376615.1">
    <property type="nucleotide sequence ID" value="NZ_LSNE01000005.1"/>
</dbReference>
<reference evidence="9" key="1">
    <citation type="submission" date="2016-02" db="EMBL/GenBank/DDBJ databases">
        <authorList>
            <person name="Schultz-Johansen M."/>
            <person name="Glaring M.A."/>
            <person name="Bech P.K."/>
            <person name="Stougaard P."/>
        </authorList>
    </citation>
    <scope>NUCLEOTIDE SEQUENCE [LARGE SCALE GENOMIC DNA]</scope>
    <source>
        <strain evidence="9">S66</strain>
    </source>
</reference>
<dbReference type="OrthoDB" id="9780358at2"/>
<feature type="transmembrane region" description="Helical" evidence="6">
    <location>
        <begin position="372"/>
        <end position="394"/>
    </location>
</feature>
<evidence type="ECO:0000256" key="6">
    <source>
        <dbReference type="SAM" id="Phobius"/>
    </source>
</evidence>
<evidence type="ECO:0000313" key="8">
    <source>
        <dbReference type="EMBL" id="KXI29338.1"/>
    </source>
</evidence>
<dbReference type="Gene3D" id="1.20.1640.10">
    <property type="entry name" value="Multidrug efflux transporter AcrB transmembrane domain"/>
    <property type="match status" value="2"/>
</dbReference>
<protein>
    <recommendedName>
        <fullName evidence="7">Membrane transport protein MMPL domain-containing protein</fullName>
    </recommendedName>
</protein>